<name>A0A0M6XMY0_9RHOB</name>
<dbReference type="AlphaFoldDB" id="A0A0M6XMY0"/>
<gene>
    <name evidence="1" type="ORF">JAN5088_01311</name>
</gene>
<evidence type="ECO:0000313" key="1">
    <source>
        <dbReference type="EMBL" id="CTQ32540.1"/>
    </source>
</evidence>
<accession>A0A0M6XMY0</accession>
<proteinExistence type="predicted"/>
<evidence type="ECO:0008006" key="3">
    <source>
        <dbReference type="Google" id="ProtNLM"/>
    </source>
</evidence>
<dbReference type="EMBL" id="CXPG01000014">
    <property type="protein sequence ID" value="CTQ32540.1"/>
    <property type="molecule type" value="Genomic_DNA"/>
</dbReference>
<dbReference type="PANTHER" id="PTHR37827">
    <property type="entry name" value="TUDOR DOMAIN-CONTAINING PROTEIN"/>
    <property type="match status" value="1"/>
</dbReference>
<keyword evidence="2" id="KW-1185">Reference proteome</keyword>
<sequence>MTATLAFGATCSILPGMSDDDPADQPICALCQRPILPGTPQSLHHLVPKLRGGKGGPTVLMHQICHNEIHATASEAELARLWNTPEALRSNPRLARFIAWVRKRPADFHSKTPGARRGWKRR</sequence>
<dbReference type="PANTHER" id="PTHR37827:SF1">
    <property type="entry name" value="HNH DOMAIN-CONTAINING PROTEIN"/>
    <property type="match status" value="1"/>
</dbReference>
<organism evidence="1 2">
    <name type="scientific">Jannaschia rubra</name>
    <dbReference type="NCBI Taxonomy" id="282197"/>
    <lineage>
        <taxon>Bacteria</taxon>
        <taxon>Pseudomonadati</taxon>
        <taxon>Pseudomonadota</taxon>
        <taxon>Alphaproteobacteria</taxon>
        <taxon>Rhodobacterales</taxon>
        <taxon>Roseobacteraceae</taxon>
        <taxon>Jannaschia</taxon>
    </lineage>
</organism>
<protein>
    <recommendedName>
        <fullName evidence="3">HNH endonuclease</fullName>
    </recommendedName>
</protein>
<dbReference type="Proteomes" id="UP000048908">
    <property type="component" value="Unassembled WGS sequence"/>
</dbReference>
<dbReference type="STRING" id="282197.SAMN04488517_101474"/>
<evidence type="ECO:0000313" key="2">
    <source>
        <dbReference type="Proteomes" id="UP000048908"/>
    </source>
</evidence>
<reference evidence="1 2" key="1">
    <citation type="submission" date="2015-07" db="EMBL/GenBank/DDBJ databases">
        <authorList>
            <person name="Noorani M."/>
        </authorList>
    </citation>
    <scope>NUCLEOTIDE SEQUENCE [LARGE SCALE GENOMIC DNA]</scope>
    <source>
        <strain evidence="1 2">CECT 5088</strain>
    </source>
</reference>